<keyword evidence="1" id="KW-0175">Coiled coil</keyword>
<proteinExistence type="predicted"/>
<name>A0A8S9WNY0_APOLU</name>
<evidence type="ECO:0000313" key="2">
    <source>
        <dbReference type="EMBL" id="KAF6197546.1"/>
    </source>
</evidence>
<dbReference type="InterPro" id="IPR036514">
    <property type="entry name" value="SGNH_hydro_sf"/>
</dbReference>
<evidence type="ECO:0000256" key="1">
    <source>
        <dbReference type="SAM" id="Coils"/>
    </source>
</evidence>
<dbReference type="AlphaFoldDB" id="A0A8S9WNY0"/>
<feature type="coiled-coil region" evidence="1">
    <location>
        <begin position="182"/>
        <end position="209"/>
    </location>
</feature>
<dbReference type="Proteomes" id="UP000466442">
    <property type="component" value="Unassembled WGS sequence"/>
</dbReference>
<dbReference type="Gene3D" id="3.40.50.1110">
    <property type="entry name" value="SGNH hydrolase"/>
    <property type="match status" value="1"/>
</dbReference>
<evidence type="ECO:0000313" key="3">
    <source>
        <dbReference type="Proteomes" id="UP000466442"/>
    </source>
</evidence>
<reference evidence="2" key="1">
    <citation type="journal article" date="2021" name="Mol. Ecol. Resour.">
        <title>Apolygus lucorum genome provides insights into omnivorousness and mesophyll feeding.</title>
        <authorList>
            <person name="Liu Y."/>
            <person name="Liu H."/>
            <person name="Wang H."/>
            <person name="Huang T."/>
            <person name="Liu B."/>
            <person name="Yang B."/>
            <person name="Yin L."/>
            <person name="Li B."/>
            <person name="Zhang Y."/>
            <person name="Zhang S."/>
            <person name="Jiang F."/>
            <person name="Zhang X."/>
            <person name="Ren Y."/>
            <person name="Wang B."/>
            <person name="Wang S."/>
            <person name="Lu Y."/>
            <person name="Wu K."/>
            <person name="Fan W."/>
            <person name="Wang G."/>
        </authorList>
    </citation>
    <scope>NUCLEOTIDE SEQUENCE</scope>
    <source>
        <strain evidence="2">12Hb</strain>
    </source>
</reference>
<organism evidence="2 3">
    <name type="scientific">Apolygus lucorum</name>
    <name type="common">Small green plant bug</name>
    <name type="synonym">Lygocoris lucorum</name>
    <dbReference type="NCBI Taxonomy" id="248454"/>
    <lineage>
        <taxon>Eukaryota</taxon>
        <taxon>Metazoa</taxon>
        <taxon>Ecdysozoa</taxon>
        <taxon>Arthropoda</taxon>
        <taxon>Hexapoda</taxon>
        <taxon>Insecta</taxon>
        <taxon>Pterygota</taxon>
        <taxon>Neoptera</taxon>
        <taxon>Paraneoptera</taxon>
        <taxon>Hemiptera</taxon>
        <taxon>Heteroptera</taxon>
        <taxon>Panheteroptera</taxon>
        <taxon>Cimicomorpha</taxon>
        <taxon>Miridae</taxon>
        <taxon>Mirini</taxon>
        <taxon>Apolygus</taxon>
    </lineage>
</organism>
<protein>
    <submittedName>
        <fullName evidence="2">Uncharacterized protein</fullName>
    </submittedName>
</protein>
<keyword evidence="3" id="KW-1185">Reference proteome</keyword>
<gene>
    <name evidence="2" type="ORF">GE061_008510</name>
</gene>
<comment type="caution">
    <text evidence="2">The sequence shown here is derived from an EMBL/GenBank/DDBJ whole genome shotgun (WGS) entry which is preliminary data.</text>
</comment>
<feature type="coiled-coil region" evidence="1">
    <location>
        <begin position="92"/>
        <end position="119"/>
    </location>
</feature>
<accession>A0A8S9WNY0</accession>
<dbReference type="SUPFAM" id="SSF52266">
    <property type="entry name" value="SGNH hydrolase"/>
    <property type="match status" value="1"/>
</dbReference>
<dbReference type="EMBL" id="WIXP02000017">
    <property type="protein sequence ID" value="KAF6197546.1"/>
    <property type="molecule type" value="Genomic_DNA"/>
</dbReference>
<sequence length="574" mass="64196">MELAALESIQVPDSELNDLKDNMLMSVCTLGLDQNDIKYLHLLKTMENLFSVIGDRLDELDGHKREVSSLMAAYDASRDRLNSSIQDHLRYEDSWSEENKQLKADNVKYKRRIRTLESKLIANAVHVEDTKLVQPPHTVPIDIHAALTDIGVMKVLNNDFMTDGRNCAQISGDSTTSTQILVTSAEDTINELKQEITVLRIKLEKAEAAYEDECSTANLHKIEFDSEKQQLLTKLSLADAHQKEFAVRNEKLQVELRNIRIEFDDLRQEHASMSVTSPYKVLVGSSAMTNDPSINIPLSEDLKTGTSNTESDLFEKLANSAQVIDTLNKKYLEIDSVILELRRNIDYFNSSIKGSNIPKKSVLDVKSRAKKPAGGSSVILRAGGIPKEPNVVLLGDSFLSGMREELESVLPSNHTSTALRMTDATLPAILRSWSNMSTSTHPDYLVLSAGYVDVSYNELKTFKHQLLKLCQSLGGTKLIIPIVPFNFSLSPLSCVNLEIYRLNKFISTLPTKFSSVQVIQLDHMNRSFIASKGTDTYYTNRACRILCSKIRDIIMTPVRAPVLSLVDQPETISS</sequence>